<name>A0A0B2U953_9GAMM</name>
<evidence type="ECO:0008006" key="3">
    <source>
        <dbReference type="Google" id="ProtNLM"/>
    </source>
</evidence>
<organism evidence="1 2">
    <name type="scientific">Acinetobacter oleivorans</name>
    <dbReference type="NCBI Taxonomy" id="1148157"/>
    <lineage>
        <taxon>Bacteria</taxon>
        <taxon>Pseudomonadati</taxon>
        <taxon>Pseudomonadota</taxon>
        <taxon>Gammaproteobacteria</taxon>
        <taxon>Moraxellales</taxon>
        <taxon>Moraxellaceae</taxon>
        <taxon>Acinetobacter</taxon>
    </lineage>
</organism>
<comment type="caution">
    <text evidence="1">The sequence shown here is derived from an EMBL/GenBank/DDBJ whole genome shotgun (WGS) entry which is preliminary data.</text>
</comment>
<dbReference type="AlphaFoldDB" id="A0A0B2U953"/>
<proteinExistence type="predicted"/>
<dbReference type="Proteomes" id="UP000031012">
    <property type="component" value="Unassembled WGS sequence"/>
</dbReference>
<evidence type="ECO:0000313" key="1">
    <source>
        <dbReference type="EMBL" id="KHN65724.1"/>
    </source>
</evidence>
<dbReference type="EMBL" id="JHQK01000020">
    <property type="protein sequence ID" value="KHN65724.1"/>
    <property type="molecule type" value="Genomic_DNA"/>
</dbReference>
<gene>
    <name evidence="1" type="ORF">DH17_08550</name>
</gene>
<sequence>MALQHLRKYAWFVFLMTLVIGWSGVSIAQTPMQHDLHTMPCHSEKKTRIKNMHVQADDQTVCHQTMTQSDHSHGEHCKDCNPVHCQIVNLALQQAVPDVESQFIPISSQFSSIYQAQHLAGYWQEILRPPKA</sequence>
<evidence type="ECO:0000313" key="2">
    <source>
        <dbReference type="Proteomes" id="UP000031012"/>
    </source>
</evidence>
<accession>A0A0B2U953</accession>
<reference evidence="1 2" key="1">
    <citation type="submission" date="2014-03" db="EMBL/GenBank/DDBJ databases">
        <title>Genome sequence of the diesel-degrader and plant-growth promoter Acinetobacter oleivorans PF-1 isolated from the roots of poplar tree.</title>
        <authorList>
            <person name="Gkorezis P."/>
            <person name="van Hamme J."/>
            <person name="Rineau F."/>
            <person name="Vangronsveld J."/>
            <person name="Francetti A."/>
        </authorList>
    </citation>
    <scope>NUCLEOTIDE SEQUENCE [LARGE SCALE GENOMIC DNA]</scope>
    <source>
        <strain evidence="1 2">PF1</strain>
    </source>
</reference>
<protein>
    <recommendedName>
        <fullName evidence="3">DUF2946 domain-containing protein</fullName>
    </recommendedName>
</protein>